<name>A0A4D6EH61_9VIRU</name>
<protein>
    <submittedName>
        <fullName evidence="1">Uncharacterized protein</fullName>
    </submittedName>
</protein>
<dbReference type="Proteomes" id="UP001237152">
    <property type="component" value="Segment"/>
</dbReference>
<evidence type="ECO:0000313" key="2">
    <source>
        <dbReference type="Proteomes" id="UP001237152"/>
    </source>
</evidence>
<proteinExistence type="predicted"/>
<organism evidence="1 2">
    <name type="scientific">Pandoravirus celtis</name>
    <dbReference type="NCBI Taxonomy" id="2568002"/>
    <lineage>
        <taxon>Viruses</taxon>
        <taxon>Pandoravirus</taxon>
    </lineage>
</organism>
<reference evidence="1" key="1">
    <citation type="journal article" date="2019" name="Front. Microbiol.">
        <title>Pandoravirus Celtis Illustrates the Microevolution Processes at Work in the Giant Pandoraviridae Genomes.</title>
        <authorList>
            <person name="Legendre M."/>
            <person name="Alempic J.M."/>
            <person name="Philippe N."/>
            <person name="Lartigue A."/>
            <person name="Jeudy S."/>
            <person name="Poirot O."/>
            <person name="Ta N.T."/>
            <person name="Nin S."/>
            <person name="Coute Y."/>
            <person name="Abergel C."/>
            <person name="Claverie J.M."/>
        </authorList>
    </citation>
    <scope>NUCLEOTIDE SEQUENCE</scope>
</reference>
<evidence type="ECO:0000313" key="1">
    <source>
        <dbReference type="EMBL" id="QBZ80609.1"/>
    </source>
</evidence>
<sequence length="163" mass="17610">MVAAQIARGTKRLAILLVGFLCQHRHSQQQSTPLAMASTSTAPTHGDSMAYHTGACMEAGGAGTAARDTPRPVPGGALLSAEDADVKMRSVVRRNARLKDDFVAQHREVHELYLHFVAMDTVLLPVDGGETRNGGRFRSFSDLCDRGLLKPARARWSGACARR</sequence>
<accession>A0A4D6EH61</accession>
<dbReference type="EMBL" id="MK174290">
    <property type="protein sequence ID" value="QBZ80609.1"/>
    <property type="molecule type" value="Genomic_DNA"/>
</dbReference>
<gene>
    <name evidence="1" type="ORF">pclt_cds_8</name>
</gene>